<comment type="subcellular location">
    <subcellularLocation>
        <location evidence="1">Cytoplasm</location>
    </subcellularLocation>
</comment>
<evidence type="ECO:0000256" key="4">
    <source>
        <dbReference type="ARBA" id="ARBA00022670"/>
    </source>
</evidence>
<dbReference type="GO" id="GO:0006508">
    <property type="term" value="P:proteolysis"/>
    <property type="evidence" value="ECO:0007669"/>
    <property type="project" value="UniProtKB-KW"/>
</dbReference>
<evidence type="ECO:0000313" key="12">
    <source>
        <dbReference type="EMBL" id="KAK2840462.1"/>
    </source>
</evidence>
<dbReference type="EC" id="3.4.13.21" evidence="10"/>
<dbReference type="Pfam" id="PF03575">
    <property type="entry name" value="Peptidase_S51"/>
    <property type="match status" value="1"/>
</dbReference>
<organism evidence="12 13">
    <name type="scientific">Channa striata</name>
    <name type="common">Snakehead murrel</name>
    <name type="synonym">Ophicephalus striatus</name>
    <dbReference type="NCBI Taxonomy" id="64152"/>
    <lineage>
        <taxon>Eukaryota</taxon>
        <taxon>Metazoa</taxon>
        <taxon>Chordata</taxon>
        <taxon>Craniata</taxon>
        <taxon>Vertebrata</taxon>
        <taxon>Euteleostomi</taxon>
        <taxon>Actinopterygii</taxon>
        <taxon>Neopterygii</taxon>
        <taxon>Teleostei</taxon>
        <taxon>Neoteleostei</taxon>
        <taxon>Acanthomorphata</taxon>
        <taxon>Anabantaria</taxon>
        <taxon>Anabantiformes</taxon>
        <taxon>Channoidei</taxon>
        <taxon>Channidae</taxon>
        <taxon>Channa</taxon>
    </lineage>
</organism>
<dbReference type="SUPFAM" id="SSF52317">
    <property type="entry name" value="Class I glutamine amidotransferase-like"/>
    <property type="match status" value="1"/>
</dbReference>
<evidence type="ECO:0000256" key="1">
    <source>
        <dbReference type="ARBA" id="ARBA00004496"/>
    </source>
</evidence>
<keyword evidence="13" id="KW-1185">Reference proteome</keyword>
<gene>
    <name evidence="12" type="ORF">Q5P01_014202</name>
</gene>
<dbReference type="EMBL" id="JAUPFM010000010">
    <property type="protein sequence ID" value="KAK2840462.1"/>
    <property type="molecule type" value="Genomic_DNA"/>
</dbReference>
<sequence length="240" mass="26702">MTRRLLLVSNSTLHGSGYLDHCQQHVSLFFGKDVKKILFVPYALHDRDAYAKIARDKFKTLGYEVESIHEAPDPVDAVRKAEAIFIGGGNTFRLLKTLYDNKVLTEIRRRVLEDGVPYMGSSAGTNVATVSISTTNDMPIVCPPSFSAIGLVPFNINPHYLDPDPGSRHMGETREQRITQYHEEPDTPRVLGLREGSMLLVEGNKATLLGTTKARLFTRGKPTVEYDPGSDLSFLLTESH</sequence>
<evidence type="ECO:0000256" key="10">
    <source>
        <dbReference type="ARBA" id="ARBA00066675"/>
    </source>
</evidence>
<comment type="catalytic activity">
    <reaction evidence="8">
        <text>Dipeptidase E catalyzes the hydrolysis of dipeptides Asp-|-Xaa. It does not act on peptides with N-terminal Glu, Asn or Gln, nor does it cleave isoaspartyl peptides.</text>
        <dbReference type="EC" id="3.4.13.21"/>
    </reaction>
</comment>
<dbReference type="GO" id="GO:0005737">
    <property type="term" value="C:cytoplasm"/>
    <property type="evidence" value="ECO:0007669"/>
    <property type="project" value="UniProtKB-SubCell"/>
</dbReference>
<dbReference type="FunFam" id="3.40.50.880:FF:000007">
    <property type="entry name" value="Peptidase E"/>
    <property type="match status" value="1"/>
</dbReference>
<dbReference type="GO" id="GO:0008236">
    <property type="term" value="F:serine-type peptidase activity"/>
    <property type="evidence" value="ECO:0007669"/>
    <property type="project" value="UniProtKB-KW"/>
</dbReference>
<evidence type="ECO:0000256" key="5">
    <source>
        <dbReference type="ARBA" id="ARBA00022801"/>
    </source>
</evidence>
<evidence type="ECO:0000256" key="2">
    <source>
        <dbReference type="ARBA" id="ARBA00006534"/>
    </source>
</evidence>
<dbReference type="PANTHER" id="PTHR20842">
    <property type="entry name" value="PROTEASE S51 ALPHA-ASPARTYL DIPEPTIDASE"/>
    <property type="match status" value="1"/>
</dbReference>
<proteinExistence type="inferred from homology"/>
<evidence type="ECO:0000256" key="3">
    <source>
        <dbReference type="ARBA" id="ARBA00022490"/>
    </source>
</evidence>
<evidence type="ECO:0000256" key="6">
    <source>
        <dbReference type="ARBA" id="ARBA00022825"/>
    </source>
</evidence>
<protein>
    <recommendedName>
        <fullName evidence="10">dipeptidase E</fullName>
        <ecNumber evidence="10">3.4.13.21</ecNumber>
    </recommendedName>
    <alternativeName>
        <fullName evidence="11">Asp-specific dipeptidase</fullName>
    </alternativeName>
</protein>
<dbReference type="Gene3D" id="3.40.50.880">
    <property type="match status" value="1"/>
</dbReference>
<name>A0AA88SIM1_CHASR</name>
<dbReference type="InterPro" id="IPR029062">
    <property type="entry name" value="Class_I_gatase-like"/>
</dbReference>
<dbReference type="GO" id="GO:0016805">
    <property type="term" value="F:dipeptidase activity"/>
    <property type="evidence" value="ECO:0007669"/>
    <property type="project" value="UniProtKB-KW"/>
</dbReference>
<keyword evidence="5" id="KW-0378">Hydrolase</keyword>
<dbReference type="PANTHER" id="PTHR20842:SF0">
    <property type="entry name" value="ALPHA-ASPARTYL DIPEPTIDASE"/>
    <property type="match status" value="1"/>
</dbReference>
<reference evidence="12" key="1">
    <citation type="submission" date="2023-07" db="EMBL/GenBank/DDBJ databases">
        <title>Chromosome-level Genome Assembly of Striped Snakehead (Channa striata).</title>
        <authorList>
            <person name="Liu H."/>
        </authorList>
    </citation>
    <scope>NUCLEOTIDE SEQUENCE</scope>
    <source>
        <strain evidence="12">Gz</strain>
        <tissue evidence="12">Muscle</tissue>
    </source>
</reference>
<evidence type="ECO:0000313" key="13">
    <source>
        <dbReference type="Proteomes" id="UP001187415"/>
    </source>
</evidence>
<keyword evidence="4" id="KW-0645">Protease</keyword>
<dbReference type="NCBIfam" id="NF003642">
    <property type="entry name" value="PRK05282.1"/>
    <property type="match status" value="1"/>
</dbReference>
<comment type="function">
    <text evidence="9">Hydrolyzes dipeptides containing N-terminal aspartate residues.</text>
</comment>
<dbReference type="CDD" id="cd03146">
    <property type="entry name" value="GAT1_Peptidase_E"/>
    <property type="match status" value="1"/>
</dbReference>
<evidence type="ECO:0000256" key="7">
    <source>
        <dbReference type="ARBA" id="ARBA00022997"/>
    </source>
</evidence>
<evidence type="ECO:0000256" key="11">
    <source>
        <dbReference type="ARBA" id="ARBA00075877"/>
    </source>
</evidence>
<comment type="similarity">
    <text evidence="2">Belongs to the peptidase S51 family.</text>
</comment>
<dbReference type="Proteomes" id="UP001187415">
    <property type="component" value="Unassembled WGS sequence"/>
</dbReference>
<dbReference type="AlphaFoldDB" id="A0AA88SIM1"/>
<accession>A0AA88SIM1</accession>
<dbReference type="InterPro" id="IPR005320">
    <property type="entry name" value="Peptidase_S51"/>
</dbReference>
<keyword evidence="6" id="KW-0720">Serine protease</keyword>
<keyword evidence="3" id="KW-0963">Cytoplasm</keyword>
<evidence type="ECO:0000256" key="9">
    <source>
        <dbReference type="ARBA" id="ARBA00058347"/>
    </source>
</evidence>
<keyword evidence="7" id="KW-0224">Dipeptidase</keyword>
<comment type="caution">
    <text evidence="12">The sequence shown here is derived from an EMBL/GenBank/DDBJ whole genome shotgun (WGS) entry which is preliminary data.</text>
</comment>
<evidence type="ECO:0000256" key="8">
    <source>
        <dbReference type="ARBA" id="ARBA00050239"/>
    </source>
</evidence>